<dbReference type="InterPro" id="IPR008504">
    <property type="entry name" value="Emc6"/>
</dbReference>
<evidence type="ECO:0000256" key="2">
    <source>
        <dbReference type="ARBA" id="ARBA00009436"/>
    </source>
</evidence>
<keyword evidence="7 8" id="KW-0472">Membrane</keyword>
<evidence type="ECO:0000256" key="7">
    <source>
        <dbReference type="ARBA" id="ARBA00023136"/>
    </source>
</evidence>
<dbReference type="EMBL" id="CP015056">
    <property type="protein sequence ID" value="QGN15225.1"/>
    <property type="molecule type" value="Genomic_DNA"/>
</dbReference>
<reference evidence="9 10" key="1">
    <citation type="submission" date="2016-03" db="EMBL/GenBank/DDBJ databases">
        <title>How can Kluyveromyces marxianus grow so fast - potential evolutionary course in Saccharomyces Complex revealed by comparative genomics.</title>
        <authorList>
            <person name="Mo W."/>
            <person name="Lu W."/>
            <person name="Yang X."/>
            <person name="Qi J."/>
            <person name="Lv H."/>
        </authorList>
    </citation>
    <scope>NUCLEOTIDE SEQUENCE [LARGE SCALE GENOMIC DNA]</scope>
    <source>
        <strain evidence="9 10">FIM1</strain>
    </source>
</reference>
<keyword evidence="5" id="KW-0256">Endoplasmic reticulum</keyword>
<accession>A0ABX6ESD4</accession>
<evidence type="ECO:0000256" key="8">
    <source>
        <dbReference type="SAM" id="Phobius"/>
    </source>
</evidence>
<evidence type="ECO:0000256" key="6">
    <source>
        <dbReference type="ARBA" id="ARBA00022989"/>
    </source>
</evidence>
<dbReference type="Proteomes" id="UP000422736">
    <property type="component" value="Chromosome 3"/>
</dbReference>
<keyword evidence="10" id="KW-1185">Reference proteome</keyword>
<evidence type="ECO:0000313" key="10">
    <source>
        <dbReference type="Proteomes" id="UP000422736"/>
    </source>
</evidence>
<dbReference type="Pfam" id="PF07019">
    <property type="entry name" value="EMC6"/>
    <property type="match status" value="1"/>
</dbReference>
<evidence type="ECO:0000256" key="5">
    <source>
        <dbReference type="ARBA" id="ARBA00022824"/>
    </source>
</evidence>
<comment type="similarity">
    <text evidence="2">Belongs to the EMC6 family.</text>
</comment>
<protein>
    <recommendedName>
        <fullName evidence="3">ER membrane protein complex subunit 6</fullName>
    </recommendedName>
</protein>
<evidence type="ECO:0000313" key="9">
    <source>
        <dbReference type="EMBL" id="QGN15225.1"/>
    </source>
</evidence>
<dbReference type="PANTHER" id="PTHR20994:SF0">
    <property type="entry name" value="ER MEMBRANE PROTEIN COMPLEX SUBUNIT 6"/>
    <property type="match status" value="1"/>
</dbReference>
<keyword evidence="4 8" id="KW-0812">Transmembrane</keyword>
<feature type="transmembrane region" description="Helical" evidence="8">
    <location>
        <begin position="44"/>
        <end position="65"/>
    </location>
</feature>
<dbReference type="PANTHER" id="PTHR20994">
    <property type="entry name" value="ER MEMBRANE PROTEIN COMPLEX SUBUNIT 6"/>
    <property type="match status" value="1"/>
</dbReference>
<keyword evidence="6 8" id="KW-1133">Transmembrane helix</keyword>
<evidence type="ECO:0000256" key="1">
    <source>
        <dbReference type="ARBA" id="ARBA00004477"/>
    </source>
</evidence>
<organism evidence="9 10">
    <name type="scientific">Kluyveromyces marxianus</name>
    <name type="common">Yeast</name>
    <name type="synonym">Candida kefyr</name>
    <dbReference type="NCBI Taxonomy" id="4911"/>
    <lineage>
        <taxon>Eukaryota</taxon>
        <taxon>Fungi</taxon>
        <taxon>Dikarya</taxon>
        <taxon>Ascomycota</taxon>
        <taxon>Saccharomycotina</taxon>
        <taxon>Saccharomycetes</taxon>
        <taxon>Saccharomycetales</taxon>
        <taxon>Saccharomycetaceae</taxon>
        <taxon>Kluyveromyces</taxon>
    </lineage>
</organism>
<evidence type="ECO:0000256" key="4">
    <source>
        <dbReference type="ARBA" id="ARBA00022692"/>
    </source>
</evidence>
<gene>
    <name evidence="9" type="primary">EMC6</name>
    <name evidence="9" type="ORF">FIM1_1914</name>
</gene>
<proteinExistence type="inferred from homology"/>
<name>A0ABX6ESD4_KLUMA</name>
<comment type="subcellular location">
    <subcellularLocation>
        <location evidence="1">Endoplasmic reticulum membrane</location>
        <topology evidence="1">Multi-pass membrane protein</topology>
    </subcellularLocation>
</comment>
<evidence type="ECO:0000256" key="3">
    <source>
        <dbReference type="ARBA" id="ARBA00020827"/>
    </source>
</evidence>
<sequence length="105" mass="11752">MSSPLIGLSSSESESFNCNKLSKIHDGTMLMAGLSAGILQLESFAGFGMFLGVYTLVNLLFIGWMCKFKPSYYFGTPIQTIWLQPLFRELAGFVMTWTFAFTLVR</sequence>
<dbReference type="InterPro" id="IPR029008">
    <property type="entry name" value="EMC6-like"/>
</dbReference>